<reference evidence="7 8" key="2">
    <citation type="submission" date="2016-05" db="EMBL/GenBank/DDBJ databases">
        <title>Lineage-specific infection strategies underlie the spectrum of fungal disease in amphibians.</title>
        <authorList>
            <person name="Cuomo C.A."/>
            <person name="Farrer R.A."/>
            <person name="James T."/>
            <person name="Longcore J."/>
            <person name="Birren B."/>
        </authorList>
    </citation>
    <scope>NUCLEOTIDE SEQUENCE [LARGE SCALE GENOMIC DNA]</scope>
    <source>
        <strain evidence="7 8">JEL423</strain>
    </source>
</reference>
<dbReference type="PANTHER" id="PTHR11132">
    <property type="entry name" value="SOLUTE CARRIER FAMILY 35"/>
    <property type="match status" value="1"/>
</dbReference>
<organism evidence="7 8">
    <name type="scientific">Batrachochytrium dendrobatidis (strain JEL423)</name>
    <dbReference type="NCBI Taxonomy" id="403673"/>
    <lineage>
        <taxon>Eukaryota</taxon>
        <taxon>Fungi</taxon>
        <taxon>Fungi incertae sedis</taxon>
        <taxon>Chytridiomycota</taxon>
        <taxon>Chytridiomycota incertae sedis</taxon>
        <taxon>Chytridiomycetes</taxon>
        <taxon>Rhizophydiales</taxon>
        <taxon>Rhizophydiales incertae sedis</taxon>
        <taxon>Batrachochytrium</taxon>
    </lineage>
</organism>
<dbReference type="GO" id="GO:0016020">
    <property type="term" value="C:membrane"/>
    <property type="evidence" value="ECO:0007669"/>
    <property type="project" value="UniProtKB-SubCell"/>
</dbReference>
<protein>
    <recommendedName>
        <fullName evidence="6">Sugar phosphate transporter domain-containing protein</fullName>
    </recommendedName>
</protein>
<dbReference type="AlphaFoldDB" id="A0A177WGE3"/>
<feature type="transmembrane region" description="Helical" evidence="5">
    <location>
        <begin position="238"/>
        <end position="260"/>
    </location>
</feature>
<evidence type="ECO:0000256" key="2">
    <source>
        <dbReference type="ARBA" id="ARBA00022692"/>
    </source>
</evidence>
<feature type="domain" description="Sugar phosphate transporter" evidence="6">
    <location>
        <begin position="13"/>
        <end position="283"/>
    </location>
</feature>
<feature type="transmembrane region" description="Helical" evidence="5">
    <location>
        <begin position="12"/>
        <end position="40"/>
    </location>
</feature>
<dbReference type="Proteomes" id="UP000077115">
    <property type="component" value="Unassembled WGS sequence"/>
</dbReference>
<dbReference type="VEuPathDB" id="FungiDB:BDEG_22690"/>
<gene>
    <name evidence="7" type="ORF">BDEG_22690</name>
</gene>
<keyword evidence="4 5" id="KW-0472">Membrane</keyword>
<evidence type="ECO:0000256" key="4">
    <source>
        <dbReference type="ARBA" id="ARBA00023136"/>
    </source>
</evidence>
<dbReference type="InterPro" id="IPR050186">
    <property type="entry name" value="TPT_transporter"/>
</dbReference>
<sequence>MLNKWMFSKEHFAFPFPVFTTMFQMIIQFGLSGLIMVTALPKLLPDKIPRAYDYLTIVLPCGIATALDIGLSNSSLKSITLSFYTMVKSASPVFVLLFAFIFGFEQPKFSMLVAILVIVMGVWIMVANETKFDAVGYTEAQIATIMSGLRWTLTQLLLRSTTFGKGNPLATAFLVSPAVAVSLFVAFLIMEGFSSLAGSFHFATPASIFQIVGLLFVNGMASFAVILLELNVIAETSVVTFSVAGIFKEIITIAVSAFAFGDRFTGNVLFGLAVSIAGIAGYNYIRFKEGQQCGSKKGHGPDTPDTDHTWQLLSSSDDMYDVELELELQLQLQAK</sequence>
<feature type="transmembrane region" description="Helical" evidence="5">
    <location>
        <begin position="266"/>
        <end position="285"/>
    </location>
</feature>
<proteinExistence type="predicted"/>
<keyword evidence="2 5" id="KW-0812">Transmembrane</keyword>
<evidence type="ECO:0000313" key="8">
    <source>
        <dbReference type="Proteomes" id="UP000077115"/>
    </source>
</evidence>
<evidence type="ECO:0000259" key="6">
    <source>
        <dbReference type="Pfam" id="PF03151"/>
    </source>
</evidence>
<dbReference type="Pfam" id="PF03151">
    <property type="entry name" value="TPT"/>
    <property type="match status" value="1"/>
</dbReference>
<feature type="transmembrane region" description="Helical" evidence="5">
    <location>
        <begin position="52"/>
        <end position="71"/>
    </location>
</feature>
<evidence type="ECO:0000256" key="5">
    <source>
        <dbReference type="SAM" id="Phobius"/>
    </source>
</evidence>
<dbReference type="InterPro" id="IPR004853">
    <property type="entry name" value="Sugar_P_trans_dom"/>
</dbReference>
<feature type="transmembrane region" description="Helical" evidence="5">
    <location>
        <begin position="83"/>
        <end position="102"/>
    </location>
</feature>
<evidence type="ECO:0000256" key="1">
    <source>
        <dbReference type="ARBA" id="ARBA00004141"/>
    </source>
</evidence>
<name>A0A177WGE3_BATDL</name>
<feature type="transmembrane region" description="Helical" evidence="5">
    <location>
        <begin position="170"/>
        <end position="190"/>
    </location>
</feature>
<accession>A0A177WGE3</accession>
<keyword evidence="3 5" id="KW-1133">Transmembrane helix</keyword>
<feature type="transmembrane region" description="Helical" evidence="5">
    <location>
        <begin position="109"/>
        <end position="128"/>
    </location>
</feature>
<dbReference type="SUPFAM" id="SSF103481">
    <property type="entry name" value="Multidrug resistance efflux transporter EmrE"/>
    <property type="match status" value="1"/>
</dbReference>
<evidence type="ECO:0000256" key="3">
    <source>
        <dbReference type="ARBA" id="ARBA00022989"/>
    </source>
</evidence>
<dbReference type="EMBL" id="DS022302">
    <property type="protein sequence ID" value="OAJ38785.1"/>
    <property type="molecule type" value="Genomic_DNA"/>
</dbReference>
<reference evidence="7 8" key="1">
    <citation type="submission" date="2006-10" db="EMBL/GenBank/DDBJ databases">
        <title>The Genome Sequence of Batrachochytrium dendrobatidis JEL423.</title>
        <authorList>
            <consortium name="The Broad Institute Genome Sequencing Platform"/>
            <person name="Birren B."/>
            <person name="Lander E."/>
            <person name="Galagan J."/>
            <person name="Cuomo C."/>
            <person name="Devon K."/>
            <person name="Jaffe D."/>
            <person name="Butler J."/>
            <person name="Alvarez P."/>
            <person name="Gnerre S."/>
            <person name="Grabherr M."/>
            <person name="Kleber M."/>
            <person name="Mauceli E."/>
            <person name="Brockman W."/>
            <person name="Young S."/>
            <person name="LaButti K."/>
            <person name="Sykes S."/>
            <person name="DeCaprio D."/>
            <person name="Crawford M."/>
            <person name="Koehrsen M."/>
            <person name="Engels R."/>
            <person name="Montgomery P."/>
            <person name="Pearson M."/>
            <person name="Howarth C."/>
            <person name="Larson L."/>
            <person name="White J."/>
            <person name="O'Leary S."/>
            <person name="Kodira C."/>
            <person name="Zeng Q."/>
            <person name="Yandava C."/>
            <person name="Alvarado L."/>
            <person name="Longcore J."/>
            <person name="James T."/>
        </authorList>
    </citation>
    <scope>NUCLEOTIDE SEQUENCE [LARGE SCALE GENOMIC DNA]</scope>
    <source>
        <strain evidence="7 8">JEL423</strain>
    </source>
</reference>
<evidence type="ECO:0000313" key="7">
    <source>
        <dbReference type="EMBL" id="OAJ38785.1"/>
    </source>
</evidence>
<dbReference type="InterPro" id="IPR037185">
    <property type="entry name" value="EmrE-like"/>
</dbReference>
<feature type="transmembrane region" description="Helical" evidence="5">
    <location>
        <begin position="202"/>
        <end position="226"/>
    </location>
</feature>
<comment type="subcellular location">
    <subcellularLocation>
        <location evidence="1">Membrane</location>
        <topology evidence="1">Multi-pass membrane protein</topology>
    </subcellularLocation>
</comment>